<keyword evidence="2" id="KW-1185">Reference proteome</keyword>
<gene>
    <name evidence="1" type="ORF">C8035_v002422</name>
</gene>
<organism evidence="1 2">
    <name type="scientific">Colletotrichum spinosum</name>
    <dbReference type="NCBI Taxonomy" id="1347390"/>
    <lineage>
        <taxon>Eukaryota</taxon>
        <taxon>Fungi</taxon>
        <taxon>Dikarya</taxon>
        <taxon>Ascomycota</taxon>
        <taxon>Pezizomycotina</taxon>
        <taxon>Sordariomycetes</taxon>
        <taxon>Hypocreomycetidae</taxon>
        <taxon>Glomerellales</taxon>
        <taxon>Glomerellaceae</taxon>
        <taxon>Colletotrichum</taxon>
        <taxon>Colletotrichum orbiculare species complex</taxon>
    </lineage>
</organism>
<sequence>MEPATGTMEPATGLFAKLSPELMNMVVDHLGPTAQCSLALTCHRLHDEYFQGTGNRSRRRMARLLERDLPDYYYCLDCEKLHNWRRPWTAAVQAAEEDRREVTGPTAPSDQVSEAPRQWRGVKAECCPNRNTLQNSHYGPCSTSVWHHPGGMYFFGCHDVHLMILHERHGRLGPPSYYLDGTRFFIRGDVHLLSRWRATVEDESLTIRISHEISAPSRFMVNFFLRSSEAKAVAVCKHRSVGDVADWGTERRCTGRWRYICKTCAQPVRVSESNLVDGLVQTRMRAKEILRPCSVVGQGSNTAGEAALWRYQECTMVNEVNRSASLGTLEWKR</sequence>
<evidence type="ECO:0008006" key="3">
    <source>
        <dbReference type="Google" id="ProtNLM"/>
    </source>
</evidence>
<dbReference type="Proteomes" id="UP000295083">
    <property type="component" value="Unassembled WGS sequence"/>
</dbReference>
<comment type="caution">
    <text evidence="1">The sequence shown here is derived from an EMBL/GenBank/DDBJ whole genome shotgun (WGS) entry which is preliminary data.</text>
</comment>
<evidence type="ECO:0000313" key="1">
    <source>
        <dbReference type="EMBL" id="TDZ30801.1"/>
    </source>
</evidence>
<dbReference type="EMBL" id="QAPG01000118">
    <property type="protein sequence ID" value="TDZ30801.1"/>
    <property type="molecule type" value="Genomic_DNA"/>
</dbReference>
<name>A0A4R8PY08_9PEZI</name>
<dbReference type="AlphaFoldDB" id="A0A4R8PY08"/>
<accession>A0A4R8PY08</accession>
<proteinExistence type="predicted"/>
<evidence type="ECO:0000313" key="2">
    <source>
        <dbReference type="Proteomes" id="UP000295083"/>
    </source>
</evidence>
<protein>
    <recommendedName>
        <fullName evidence="3">F-box domain-containing protein</fullName>
    </recommendedName>
</protein>
<reference evidence="1 2" key="1">
    <citation type="submission" date="2018-11" db="EMBL/GenBank/DDBJ databases">
        <title>Genome sequence and assembly of Colletotrichum spinosum.</title>
        <authorList>
            <person name="Gan P."/>
            <person name="Shirasu K."/>
        </authorList>
    </citation>
    <scope>NUCLEOTIDE SEQUENCE [LARGE SCALE GENOMIC DNA]</scope>
    <source>
        <strain evidence="1 2">CBS 515.97</strain>
    </source>
</reference>